<keyword evidence="1" id="KW-0472">Membrane</keyword>
<feature type="transmembrane region" description="Helical" evidence="1">
    <location>
        <begin position="112"/>
        <end position="133"/>
    </location>
</feature>
<feature type="transmembrane region" description="Helical" evidence="1">
    <location>
        <begin position="201"/>
        <end position="221"/>
    </location>
</feature>
<dbReference type="KEGG" id="cted:CTEST_04300"/>
<dbReference type="Pfam" id="PF12811">
    <property type="entry name" value="BaxI_1"/>
    <property type="match status" value="1"/>
</dbReference>
<dbReference type="EMBL" id="CP011545">
    <property type="protein sequence ID" value="AKK08307.1"/>
    <property type="molecule type" value="Genomic_DNA"/>
</dbReference>
<feature type="transmembrane region" description="Helical" evidence="1">
    <location>
        <begin position="168"/>
        <end position="189"/>
    </location>
</feature>
<proteinExistence type="predicted"/>
<dbReference type="PANTHER" id="PTHR41282">
    <property type="entry name" value="CONSERVED TRANSMEMBRANE PROTEIN-RELATED"/>
    <property type="match status" value="1"/>
</dbReference>
<protein>
    <submittedName>
        <fullName evidence="2">Putative membrane protein</fullName>
    </submittedName>
</protein>
<feature type="transmembrane region" description="Helical" evidence="1">
    <location>
        <begin position="139"/>
        <end position="161"/>
    </location>
</feature>
<feature type="transmembrane region" description="Helical" evidence="1">
    <location>
        <begin position="305"/>
        <end position="326"/>
    </location>
</feature>
<evidence type="ECO:0000313" key="3">
    <source>
        <dbReference type="Proteomes" id="UP000035540"/>
    </source>
</evidence>
<evidence type="ECO:0000313" key="2">
    <source>
        <dbReference type="EMBL" id="AKK08307.1"/>
    </source>
</evidence>
<gene>
    <name evidence="2" type="ORF">CTEST_04300</name>
</gene>
<dbReference type="STRING" id="136857.CTEST_04300"/>
<name>A0A0G3HAY0_9CORY</name>
<reference evidence="3" key="2">
    <citation type="submission" date="2015-05" db="EMBL/GenBank/DDBJ databases">
        <title>Complete genome sequence of Corynebacterium testudinoris DSM 44614, recovered from necrotic lesions in the mouth of a tortoise.</title>
        <authorList>
            <person name="Ruckert C."/>
            <person name="Albersmeier A."/>
            <person name="Winkler A."/>
            <person name="Tauch A."/>
        </authorList>
    </citation>
    <scope>NUCLEOTIDE SEQUENCE [LARGE SCALE GENOMIC DNA]</scope>
    <source>
        <strain evidence="3">DSM 44614</strain>
    </source>
</reference>
<feature type="transmembrane region" description="Helical" evidence="1">
    <location>
        <begin position="265"/>
        <end position="285"/>
    </location>
</feature>
<accession>A0A0G3HAY0</accession>
<dbReference type="InterPro" id="IPR010539">
    <property type="entry name" value="BaxI_1-like"/>
</dbReference>
<dbReference type="AlphaFoldDB" id="A0A0G3HAY0"/>
<dbReference type="Proteomes" id="UP000035540">
    <property type="component" value="Chromosome"/>
</dbReference>
<sequence>MIVGEAPLEGGHLHFLLSWSEFSAKHTCSDSIMGTKEKVGTLYPVTSNSKRTKGLGLVRSSNPVMNSLTTAKGGAQTGAFQTQDYQSPYSGYGQSPAGQTTAGDRPMTVDDVVAKTGITLAVIVALAVVNYGISFINPGVTVLLTIVGAIGGLITVLVATFGKKYGSAAVTLIYAAFEGLFVGGISMLFTNTMVAGADAGVLIGQAVLGTVGVFLGMLFVYKTGAVKVTPKFNRVLTGALVGVLVLMLGNLLLAVFTGANPLRDGGMLAIIFSIVCIGLAAMSFLSDFDSADKMIRAGAPSKMAWGVALGLAVTLVWLYTEILRLLSYFRSN</sequence>
<keyword evidence="1" id="KW-1133">Transmembrane helix</keyword>
<reference evidence="2 3" key="1">
    <citation type="journal article" date="2015" name="Genome Announc.">
        <title>Complete Genome Sequence of the Type Strain Corynebacterium testudinoris DSM 44614, Recovered from Necrotic Lesions in the Mouth of a Tortoise.</title>
        <authorList>
            <person name="Ruckert C."/>
            <person name="Kriete M."/>
            <person name="Jaenicke S."/>
            <person name="Winkler A."/>
            <person name="Tauch A."/>
        </authorList>
    </citation>
    <scope>NUCLEOTIDE SEQUENCE [LARGE SCALE GENOMIC DNA]</scope>
    <source>
        <strain evidence="2 3">DSM 44614</strain>
    </source>
</reference>
<dbReference type="PIRSF" id="PIRSF009160">
    <property type="entry name" value="UCP009160"/>
    <property type="match status" value="1"/>
</dbReference>
<evidence type="ECO:0000256" key="1">
    <source>
        <dbReference type="SAM" id="Phobius"/>
    </source>
</evidence>
<feature type="transmembrane region" description="Helical" evidence="1">
    <location>
        <begin position="233"/>
        <end position="259"/>
    </location>
</feature>
<organism evidence="2 3">
    <name type="scientific">Corynebacterium testudinoris</name>
    <dbReference type="NCBI Taxonomy" id="136857"/>
    <lineage>
        <taxon>Bacteria</taxon>
        <taxon>Bacillati</taxon>
        <taxon>Actinomycetota</taxon>
        <taxon>Actinomycetes</taxon>
        <taxon>Mycobacteriales</taxon>
        <taxon>Corynebacteriaceae</taxon>
        <taxon>Corynebacterium</taxon>
    </lineage>
</organism>
<keyword evidence="1" id="KW-0812">Transmembrane</keyword>
<dbReference type="PANTHER" id="PTHR41282:SF1">
    <property type="entry name" value="CONSERVED TRANSMEMBRANE PROTEIN-RELATED"/>
    <property type="match status" value="1"/>
</dbReference>
<keyword evidence="3" id="KW-1185">Reference proteome</keyword>
<dbReference type="PATRIC" id="fig|136857.5.peg.849"/>